<dbReference type="PANTHER" id="PTHR12307">
    <property type="entry name" value="PROTEIN PHOSPHATASE 1 REGULATORY SUBUNIT"/>
    <property type="match status" value="1"/>
</dbReference>
<comment type="caution">
    <text evidence="3">The sequence shown here is derived from an EMBL/GenBank/DDBJ whole genome shotgun (WGS) entry which is preliminary data.</text>
</comment>
<dbReference type="AlphaFoldDB" id="A0AA88Y684"/>
<gene>
    <name evidence="3" type="ORF">FSP39_024254</name>
</gene>
<dbReference type="InterPro" id="IPR050782">
    <property type="entry name" value="PP1_regulatory_subunit_3"/>
</dbReference>
<keyword evidence="4" id="KW-1185">Reference proteome</keyword>
<organism evidence="3 4">
    <name type="scientific">Pinctada imbricata</name>
    <name type="common">Atlantic pearl-oyster</name>
    <name type="synonym">Pinctada martensii</name>
    <dbReference type="NCBI Taxonomy" id="66713"/>
    <lineage>
        <taxon>Eukaryota</taxon>
        <taxon>Metazoa</taxon>
        <taxon>Spiralia</taxon>
        <taxon>Lophotrochozoa</taxon>
        <taxon>Mollusca</taxon>
        <taxon>Bivalvia</taxon>
        <taxon>Autobranchia</taxon>
        <taxon>Pteriomorphia</taxon>
        <taxon>Pterioida</taxon>
        <taxon>Pterioidea</taxon>
        <taxon>Pteriidae</taxon>
        <taxon>Pinctada</taxon>
    </lineage>
</organism>
<proteinExistence type="predicted"/>
<dbReference type="GO" id="GO:0000164">
    <property type="term" value="C:protein phosphatase type 1 complex"/>
    <property type="evidence" value="ECO:0007669"/>
    <property type="project" value="TreeGrafter"/>
</dbReference>
<evidence type="ECO:0000259" key="2">
    <source>
        <dbReference type="PROSITE" id="PS51159"/>
    </source>
</evidence>
<name>A0AA88Y684_PINIB</name>
<sequence length="388" mass="43883">MIARYKIQHIHLPGDLSAYGYDVIYSETGEYSNLFPVTRGFSMLKCLSPSSLYQNRMPVDYHTYLLSSSPTASSFELLSHHFPTQSHSNNHVRPLYSDRDHVFHFKSTSNELDEIRMNLRVNTDIASLKPIISRRDSTEDEEGSSVSESSSGRTSPSTSNPPLSPNRTKKKVSFADHKGLALATVKVMTEPSDVPPRLKPEIISSITQGACAGVTSQPPLTLNFKQPASDYLAFRENLDRNNVSLENVIIRDYNLLGTIKVKNISFEKRVLIRMTIDSWETHKNVEAVYVSGQGSVCDTFDTFSFEFSVPPDFDSSKKMEFAVCFETNNKQFWDNNNGVNYQITCADFKSHSDQEHVSPLTDISSLRNVPSWTEFATWKKVDTSLPYW</sequence>
<dbReference type="GO" id="GO:2001069">
    <property type="term" value="F:glycogen binding"/>
    <property type="evidence" value="ECO:0007669"/>
    <property type="project" value="TreeGrafter"/>
</dbReference>
<reference evidence="3" key="1">
    <citation type="submission" date="2019-08" db="EMBL/GenBank/DDBJ databases">
        <title>The improved chromosome-level genome for the pearl oyster Pinctada fucata martensii using PacBio sequencing and Hi-C.</title>
        <authorList>
            <person name="Zheng Z."/>
        </authorList>
    </citation>
    <scope>NUCLEOTIDE SEQUENCE</scope>
    <source>
        <strain evidence="3">ZZ-2019</strain>
        <tissue evidence="3">Adductor muscle</tissue>
    </source>
</reference>
<feature type="compositionally biased region" description="Low complexity" evidence="1">
    <location>
        <begin position="144"/>
        <end position="161"/>
    </location>
</feature>
<dbReference type="InterPro" id="IPR005036">
    <property type="entry name" value="CBM21_dom"/>
</dbReference>
<accession>A0AA88Y684</accession>
<feature type="domain" description="CBM21" evidence="2">
    <location>
        <begin position="235"/>
        <end position="344"/>
    </location>
</feature>
<dbReference type="Proteomes" id="UP001186944">
    <property type="component" value="Unassembled WGS sequence"/>
</dbReference>
<protein>
    <recommendedName>
        <fullName evidence="2">CBM21 domain-containing protein</fullName>
    </recommendedName>
</protein>
<dbReference type="Pfam" id="PF03370">
    <property type="entry name" value="CBM_21"/>
    <property type="match status" value="1"/>
</dbReference>
<dbReference type="InterPro" id="IPR038175">
    <property type="entry name" value="CBM21_dom_sf"/>
</dbReference>
<dbReference type="Gene3D" id="2.60.40.2440">
    <property type="entry name" value="Carbohydrate binding type-21 domain"/>
    <property type="match status" value="1"/>
</dbReference>
<dbReference type="GO" id="GO:0008157">
    <property type="term" value="F:protein phosphatase 1 binding"/>
    <property type="evidence" value="ECO:0007669"/>
    <property type="project" value="TreeGrafter"/>
</dbReference>
<dbReference type="PANTHER" id="PTHR12307:SF36">
    <property type="entry name" value="GLYCOGEN-BINDING SUBUNIT 76A"/>
    <property type="match status" value="1"/>
</dbReference>
<dbReference type="GO" id="GO:0005979">
    <property type="term" value="P:regulation of glycogen biosynthetic process"/>
    <property type="evidence" value="ECO:0007669"/>
    <property type="project" value="TreeGrafter"/>
</dbReference>
<evidence type="ECO:0000313" key="3">
    <source>
        <dbReference type="EMBL" id="KAK3096192.1"/>
    </source>
</evidence>
<evidence type="ECO:0000313" key="4">
    <source>
        <dbReference type="Proteomes" id="UP001186944"/>
    </source>
</evidence>
<evidence type="ECO:0000256" key="1">
    <source>
        <dbReference type="SAM" id="MobiDB-lite"/>
    </source>
</evidence>
<feature type="region of interest" description="Disordered" evidence="1">
    <location>
        <begin position="132"/>
        <end position="173"/>
    </location>
</feature>
<dbReference type="EMBL" id="VSWD01000008">
    <property type="protein sequence ID" value="KAK3096192.1"/>
    <property type="molecule type" value="Genomic_DNA"/>
</dbReference>
<dbReference type="PROSITE" id="PS51159">
    <property type="entry name" value="CBM21"/>
    <property type="match status" value="1"/>
</dbReference>